<dbReference type="NCBIfam" id="TIGR00589">
    <property type="entry name" value="ogt"/>
    <property type="match status" value="1"/>
</dbReference>
<dbReference type="OrthoDB" id="9802228at2"/>
<organism evidence="11 12">
    <name type="scientific">Acetobacteroides hydrogenigenes</name>
    <dbReference type="NCBI Taxonomy" id="979970"/>
    <lineage>
        <taxon>Bacteria</taxon>
        <taxon>Pseudomonadati</taxon>
        <taxon>Bacteroidota</taxon>
        <taxon>Bacteroidia</taxon>
        <taxon>Bacteroidales</taxon>
        <taxon>Rikenellaceae</taxon>
        <taxon>Acetobacteroides</taxon>
    </lineage>
</organism>
<accession>A0A4R2F1D0</accession>
<evidence type="ECO:0000256" key="1">
    <source>
        <dbReference type="ARBA" id="ARBA00001286"/>
    </source>
</evidence>
<evidence type="ECO:0000313" key="11">
    <source>
        <dbReference type="EMBL" id="TCN73145.1"/>
    </source>
</evidence>
<dbReference type="SUPFAM" id="SSF53155">
    <property type="entry name" value="Methylated DNA-protein cysteine methyltransferase domain"/>
    <property type="match status" value="1"/>
</dbReference>
<evidence type="ECO:0000259" key="9">
    <source>
        <dbReference type="Pfam" id="PF01035"/>
    </source>
</evidence>
<dbReference type="InterPro" id="IPR001497">
    <property type="entry name" value="MethylDNA_cys_MeTrfase_AS"/>
</dbReference>
<reference evidence="11 12" key="1">
    <citation type="submission" date="2019-03" db="EMBL/GenBank/DDBJ databases">
        <title>Genomic Encyclopedia of Archaeal and Bacterial Type Strains, Phase II (KMG-II): from individual species to whole genera.</title>
        <authorList>
            <person name="Goeker M."/>
        </authorList>
    </citation>
    <scope>NUCLEOTIDE SEQUENCE [LARGE SCALE GENOMIC DNA]</scope>
    <source>
        <strain evidence="11 12">RL-C</strain>
    </source>
</reference>
<dbReference type="Pfam" id="PF02870">
    <property type="entry name" value="Methyltransf_1N"/>
    <property type="match status" value="1"/>
</dbReference>
<evidence type="ECO:0000256" key="8">
    <source>
        <dbReference type="ARBA" id="ARBA00049348"/>
    </source>
</evidence>
<evidence type="ECO:0000256" key="6">
    <source>
        <dbReference type="ARBA" id="ARBA00022763"/>
    </source>
</evidence>
<evidence type="ECO:0000256" key="4">
    <source>
        <dbReference type="ARBA" id="ARBA00022603"/>
    </source>
</evidence>
<keyword evidence="6" id="KW-0227">DNA damage</keyword>
<evidence type="ECO:0000256" key="3">
    <source>
        <dbReference type="ARBA" id="ARBA00011918"/>
    </source>
</evidence>
<dbReference type="InterPro" id="IPR014048">
    <property type="entry name" value="MethylDNA_cys_MeTrfase_DNA-bd"/>
</dbReference>
<keyword evidence="4 11" id="KW-0489">Methyltransferase</keyword>
<dbReference type="CDD" id="cd06445">
    <property type="entry name" value="ATase"/>
    <property type="match status" value="1"/>
</dbReference>
<dbReference type="InterPro" id="IPR036217">
    <property type="entry name" value="MethylDNA_cys_MeTrfase_DNAb"/>
</dbReference>
<protein>
    <recommendedName>
        <fullName evidence="3">methylated-DNA--[protein]-cysteine S-methyltransferase</fullName>
        <ecNumber evidence="3">2.1.1.63</ecNumber>
    </recommendedName>
</protein>
<dbReference type="EMBL" id="SLWB01000001">
    <property type="protein sequence ID" value="TCN73145.1"/>
    <property type="molecule type" value="Genomic_DNA"/>
</dbReference>
<sequence>MPLIEIQHYETSIGELILGSFENRLCLCDWRYRKQRKQVDARIMHALGASYTLAESEVIAAAKLQLTEYFNSKRDAFSIPLLLIGTSFQKKVWNALLQIPYGTTESYLELSRRIGSEKAIRAVAAANGANAISILIPCHRVVGSKGELVGYAGGILAKRALLTLEYPSKGYHGQLF</sequence>
<dbReference type="RefSeq" id="WP_131837922.1">
    <property type="nucleotide sequence ID" value="NZ_SLWB01000001.1"/>
</dbReference>
<name>A0A4R2F1D0_9BACT</name>
<evidence type="ECO:0000313" key="12">
    <source>
        <dbReference type="Proteomes" id="UP000294830"/>
    </source>
</evidence>
<dbReference type="Proteomes" id="UP000294830">
    <property type="component" value="Unassembled WGS sequence"/>
</dbReference>
<dbReference type="Gene3D" id="3.30.160.70">
    <property type="entry name" value="Methylated DNA-protein cysteine methyltransferase domain"/>
    <property type="match status" value="1"/>
</dbReference>
<keyword evidence="5 11" id="KW-0808">Transferase</keyword>
<dbReference type="InterPro" id="IPR036388">
    <property type="entry name" value="WH-like_DNA-bd_sf"/>
</dbReference>
<evidence type="ECO:0000256" key="5">
    <source>
        <dbReference type="ARBA" id="ARBA00022679"/>
    </source>
</evidence>
<dbReference type="Pfam" id="PF01035">
    <property type="entry name" value="DNA_binding_1"/>
    <property type="match status" value="1"/>
</dbReference>
<comment type="catalytic activity">
    <reaction evidence="1">
        <text>a 4-O-methyl-thymidine in DNA + L-cysteinyl-[protein] = a thymidine in DNA + S-methyl-L-cysteinyl-[protein]</text>
        <dbReference type="Rhea" id="RHEA:53428"/>
        <dbReference type="Rhea" id="RHEA-COMP:10131"/>
        <dbReference type="Rhea" id="RHEA-COMP:10132"/>
        <dbReference type="Rhea" id="RHEA-COMP:13555"/>
        <dbReference type="Rhea" id="RHEA-COMP:13556"/>
        <dbReference type="ChEBI" id="CHEBI:29950"/>
        <dbReference type="ChEBI" id="CHEBI:82612"/>
        <dbReference type="ChEBI" id="CHEBI:137386"/>
        <dbReference type="ChEBI" id="CHEBI:137387"/>
        <dbReference type="EC" id="2.1.1.63"/>
    </reaction>
</comment>
<evidence type="ECO:0000256" key="2">
    <source>
        <dbReference type="ARBA" id="ARBA00008711"/>
    </source>
</evidence>
<keyword evidence="7" id="KW-0234">DNA repair</keyword>
<feature type="domain" description="Methylguanine DNA methyltransferase ribonuclease-like" evidence="10">
    <location>
        <begin position="9"/>
        <end position="82"/>
    </location>
</feature>
<dbReference type="GO" id="GO:0006281">
    <property type="term" value="P:DNA repair"/>
    <property type="evidence" value="ECO:0007669"/>
    <property type="project" value="UniProtKB-KW"/>
</dbReference>
<keyword evidence="12" id="KW-1185">Reference proteome</keyword>
<evidence type="ECO:0000256" key="7">
    <source>
        <dbReference type="ARBA" id="ARBA00023204"/>
    </source>
</evidence>
<dbReference type="PANTHER" id="PTHR10815:SF5">
    <property type="entry name" value="METHYLATED-DNA--PROTEIN-CYSTEINE METHYLTRANSFERASE"/>
    <property type="match status" value="1"/>
</dbReference>
<dbReference type="GO" id="GO:0003908">
    <property type="term" value="F:methylated-DNA-[protein]-cysteine S-methyltransferase activity"/>
    <property type="evidence" value="ECO:0007669"/>
    <property type="project" value="UniProtKB-EC"/>
</dbReference>
<dbReference type="GO" id="GO:0032259">
    <property type="term" value="P:methylation"/>
    <property type="evidence" value="ECO:0007669"/>
    <property type="project" value="UniProtKB-KW"/>
</dbReference>
<dbReference type="PANTHER" id="PTHR10815">
    <property type="entry name" value="METHYLATED-DNA--PROTEIN-CYSTEINE METHYLTRANSFERASE"/>
    <property type="match status" value="1"/>
</dbReference>
<dbReference type="FunFam" id="1.10.10.10:FF:000214">
    <property type="entry name" value="Methylated-DNA--protein-cysteine methyltransferase"/>
    <property type="match status" value="1"/>
</dbReference>
<evidence type="ECO:0000259" key="10">
    <source>
        <dbReference type="Pfam" id="PF02870"/>
    </source>
</evidence>
<dbReference type="AlphaFoldDB" id="A0A4R2F1D0"/>
<comment type="catalytic activity">
    <reaction evidence="8">
        <text>a 6-O-methyl-2'-deoxyguanosine in DNA + L-cysteinyl-[protein] = S-methyl-L-cysteinyl-[protein] + a 2'-deoxyguanosine in DNA</text>
        <dbReference type="Rhea" id="RHEA:24000"/>
        <dbReference type="Rhea" id="RHEA-COMP:10131"/>
        <dbReference type="Rhea" id="RHEA-COMP:10132"/>
        <dbReference type="Rhea" id="RHEA-COMP:11367"/>
        <dbReference type="Rhea" id="RHEA-COMP:11368"/>
        <dbReference type="ChEBI" id="CHEBI:29950"/>
        <dbReference type="ChEBI" id="CHEBI:82612"/>
        <dbReference type="ChEBI" id="CHEBI:85445"/>
        <dbReference type="ChEBI" id="CHEBI:85448"/>
        <dbReference type="EC" id="2.1.1.63"/>
    </reaction>
</comment>
<feature type="domain" description="Methylated-DNA-[protein]-cysteine S-methyltransferase DNA binding" evidence="9">
    <location>
        <begin position="87"/>
        <end position="165"/>
    </location>
</feature>
<comment type="caution">
    <text evidence="11">The sequence shown here is derived from an EMBL/GenBank/DDBJ whole genome shotgun (WGS) entry which is preliminary data.</text>
</comment>
<gene>
    <name evidence="11" type="ORF">CLV25_101364</name>
</gene>
<proteinExistence type="inferred from homology"/>
<dbReference type="InterPro" id="IPR036631">
    <property type="entry name" value="MGMT_N_sf"/>
</dbReference>
<dbReference type="EC" id="2.1.1.63" evidence="3"/>
<dbReference type="Gene3D" id="1.10.10.10">
    <property type="entry name" value="Winged helix-like DNA-binding domain superfamily/Winged helix DNA-binding domain"/>
    <property type="match status" value="1"/>
</dbReference>
<comment type="similarity">
    <text evidence="2">Belongs to the MGMT family.</text>
</comment>
<dbReference type="SUPFAM" id="SSF46767">
    <property type="entry name" value="Methylated DNA-protein cysteine methyltransferase, C-terminal domain"/>
    <property type="match status" value="1"/>
</dbReference>
<dbReference type="InterPro" id="IPR008332">
    <property type="entry name" value="MethylG_MeTrfase_N"/>
</dbReference>
<dbReference type="PROSITE" id="PS00374">
    <property type="entry name" value="MGMT"/>
    <property type="match status" value="1"/>
</dbReference>